<name>A0A0E0JBE7_ORYNI</name>
<accession>A0A0E0JBE7</accession>
<evidence type="ECO:0000313" key="2">
    <source>
        <dbReference type="EnsemblPlants" id="ONIVA12G15010.1"/>
    </source>
</evidence>
<dbReference type="EnsemblPlants" id="ONIVA12G15010.1">
    <property type="protein sequence ID" value="ONIVA12G15010.1"/>
    <property type="gene ID" value="ONIVA12G15010"/>
</dbReference>
<feature type="transmembrane region" description="Helical" evidence="1">
    <location>
        <begin position="6"/>
        <end position="29"/>
    </location>
</feature>
<evidence type="ECO:0000256" key="1">
    <source>
        <dbReference type="SAM" id="Phobius"/>
    </source>
</evidence>
<evidence type="ECO:0000313" key="3">
    <source>
        <dbReference type="Proteomes" id="UP000006591"/>
    </source>
</evidence>
<dbReference type="AlphaFoldDB" id="A0A0E0JBE7"/>
<organism evidence="2">
    <name type="scientific">Oryza nivara</name>
    <name type="common">Indian wild rice</name>
    <name type="synonym">Oryza sativa f. spontanea</name>
    <dbReference type="NCBI Taxonomy" id="4536"/>
    <lineage>
        <taxon>Eukaryota</taxon>
        <taxon>Viridiplantae</taxon>
        <taxon>Streptophyta</taxon>
        <taxon>Embryophyta</taxon>
        <taxon>Tracheophyta</taxon>
        <taxon>Spermatophyta</taxon>
        <taxon>Magnoliopsida</taxon>
        <taxon>Liliopsida</taxon>
        <taxon>Poales</taxon>
        <taxon>Poaceae</taxon>
        <taxon>BOP clade</taxon>
        <taxon>Oryzoideae</taxon>
        <taxon>Oryzeae</taxon>
        <taxon>Oryzinae</taxon>
        <taxon>Oryza</taxon>
    </lineage>
</organism>
<proteinExistence type="predicted"/>
<keyword evidence="1" id="KW-0812">Transmembrane</keyword>
<sequence length="61" mass="7078">MTCCEIFISLISIMHVILSWKTSFFLYDVSWKRIFAKKKKTSTGEGTDLFWLSSLAEVLNL</sequence>
<dbReference type="Proteomes" id="UP000006591">
    <property type="component" value="Chromosome 12"/>
</dbReference>
<dbReference type="Gramene" id="ONIVA12G15010.1">
    <property type="protein sequence ID" value="ONIVA12G15010.1"/>
    <property type="gene ID" value="ONIVA12G15010"/>
</dbReference>
<keyword evidence="3" id="KW-1185">Reference proteome</keyword>
<dbReference type="HOGENOM" id="CLU_2926628_0_0_1"/>
<reference evidence="2" key="2">
    <citation type="submission" date="2018-04" db="EMBL/GenBank/DDBJ databases">
        <title>OnivRS2 (Oryza nivara Reference Sequence Version 2).</title>
        <authorList>
            <person name="Zhang J."/>
            <person name="Kudrna D."/>
            <person name="Lee S."/>
            <person name="Talag J."/>
            <person name="Rajasekar S."/>
            <person name="Welchert J."/>
            <person name="Hsing Y.-I."/>
            <person name="Wing R.A."/>
        </authorList>
    </citation>
    <scope>NUCLEOTIDE SEQUENCE [LARGE SCALE GENOMIC DNA]</scope>
    <source>
        <strain evidence="2">SL10</strain>
    </source>
</reference>
<keyword evidence="1" id="KW-1133">Transmembrane helix</keyword>
<keyword evidence="1" id="KW-0472">Membrane</keyword>
<reference evidence="2" key="1">
    <citation type="submission" date="2015-04" db="UniProtKB">
        <authorList>
            <consortium name="EnsemblPlants"/>
        </authorList>
    </citation>
    <scope>IDENTIFICATION</scope>
    <source>
        <strain evidence="2">SL10</strain>
    </source>
</reference>
<protein>
    <submittedName>
        <fullName evidence="2">Uncharacterized protein</fullName>
    </submittedName>
</protein>